<evidence type="ECO:0000259" key="12">
    <source>
        <dbReference type="Pfam" id="PF26002"/>
    </source>
</evidence>
<dbReference type="Proteomes" id="UP001312893">
    <property type="component" value="Unassembled WGS sequence"/>
</dbReference>
<keyword evidence="5 9" id="KW-0997">Cell inner membrane</keyword>
<feature type="coiled-coil region" evidence="10">
    <location>
        <begin position="244"/>
        <end position="271"/>
    </location>
</feature>
<evidence type="ECO:0000256" key="7">
    <source>
        <dbReference type="ARBA" id="ARBA00022989"/>
    </source>
</evidence>
<evidence type="ECO:0000256" key="2">
    <source>
        <dbReference type="ARBA" id="ARBA00009477"/>
    </source>
</evidence>
<evidence type="ECO:0000256" key="10">
    <source>
        <dbReference type="SAM" id="Coils"/>
    </source>
</evidence>
<dbReference type="InterPro" id="IPR058982">
    <property type="entry name" value="Beta-barrel_AprE"/>
</dbReference>
<dbReference type="Gene3D" id="1.10.287.470">
    <property type="entry name" value="Helix hairpin bin"/>
    <property type="match status" value="1"/>
</dbReference>
<evidence type="ECO:0000313" key="14">
    <source>
        <dbReference type="Proteomes" id="UP001312893"/>
    </source>
</evidence>
<dbReference type="PRINTS" id="PR01490">
    <property type="entry name" value="RTXTOXIND"/>
</dbReference>
<comment type="caution">
    <text evidence="13">The sequence shown here is derived from an EMBL/GenBank/DDBJ whole genome shotgun (WGS) entry which is preliminary data.</text>
</comment>
<dbReference type="Pfam" id="PF25994">
    <property type="entry name" value="HH_AprE"/>
    <property type="match status" value="1"/>
</dbReference>
<proteinExistence type="inferred from homology"/>
<comment type="similarity">
    <text evidence="2 9">Belongs to the membrane fusion protein (MFP) (TC 8.A.1) family.</text>
</comment>
<keyword evidence="8 9" id="KW-0472">Membrane</keyword>
<keyword evidence="6 9" id="KW-0812">Transmembrane</keyword>
<keyword evidence="4 9" id="KW-1003">Cell membrane</keyword>
<evidence type="ECO:0000256" key="9">
    <source>
        <dbReference type="RuleBase" id="RU365093"/>
    </source>
</evidence>
<reference evidence="13 14" key="1">
    <citation type="submission" date="2024-04" db="EMBL/GenBank/DDBJ databases">
        <title>Two novel Raoultella species associated with bleeding cankers of broadleaf hosts, Raoultella scottia sp. nov. and Raoultella lignicola sp. nov.</title>
        <authorList>
            <person name="Brady C.L."/>
        </authorList>
    </citation>
    <scope>NUCLEOTIDE SEQUENCE [LARGE SCALE GENOMIC DNA]</scope>
    <source>
        <strain evidence="13 14">TW_WC1a.1</strain>
    </source>
</reference>
<dbReference type="EMBL" id="JARXNK020000105">
    <property type="protein sequence ID" value="MEL0553751.1"/>
    <property type="molecule type" value="Genomic_DNA"/>
</dbReference>
<dbReference type="InterPro" id="IPR006144">
    <property type="entry name" value="Secretion_HlyD_CS"/>
</dbReference>
<dbReference type="NCBIfam" id="TIGR01843">
    <property type="entry name" value="type_I_hlyD"/>
    <property type="match status" value="1"/>
</dbReference>
<sequence length="443" mass="49160">MSVQINMPQGNNIEQSPMDERRFTRLGWLVIGIGLAGFFLWASLAPLDKGVASPGSVTVSGNRKTIQSPTGGIVRNITVKEGEKVKAGEVLVQMSQVQAQAQVDSLQDQYYTTLATAGRLLAERDNLSQIRFSPVFDTLKDSPRVAEIIALQVQLFSSRQQALRSEVDGFRQSIDGIRFQLKGLQDSRTNKQIQLSSIREQMSSMKQLAAEGYLPRNRYLEAQRQFAEINSSIDETLGRIGQLQKQLLESQQRIEQRYADYQREVRTQLAQTQMDANDFKNKLDMAKYDLGNTSIVSPVDGTVVGLSIFTQGGVVGAGDHLMEIVPSEASLVVDSRLKVEMIDKVYNGLPVELMFTAFNQNKTPKIPGTVTLISADRLVDKGTGEPYYQMQVTVTPEGIKMLQGADIKPGMPVEVFVKTGSRSLLSYLFKPILDRARTSLTEE</sequence>
<feature type="domain" description="AprE-like beta-barrel" evidence="12">
    <location>
        <begin position="331"/>
        <end position="420"/>
    </location>
</feature>
<feature type="transmembrane region" description="Helical" evidence="9">
    <location>
        <begin position="26"/>
        <end position="44"/>
    </location>
</feature>
<evidence type="ECO:0000256" key="1">
    <source>
        <dbReference type="ARBA" id="ARBA00004377"/>
    </source>
</evidence>
<comment type="subcellular location">
    <subcellularLocation>
        <location evidence="1 9">Cell inner membrane</location>
        <topology evidence="1 9">Single-pass membrane protein</topology>
    </subcellularLocation>
</comment>
<gene>
    <name evidence="13" type="ORF">QFI96_018855</name>
</gene>
<dbReference type="Gene3D" id="2.40.50.100">
    <property type="match status" value="2"/>
</dbReference>
<evidence type="ECO:0000256" key="3">
    <source>
        <dbReference type="ARBA" id="ARBA00022448"/>
    </source>
</evidence>
<evidence type="ECO:0000256" key="4">
    <source>
        <dbReference type="ARBA" id="ARBA00022475"/>
    </source>
</evidence>
<dbReference type="InterPro" id="IPR010129">
    <property type="entry name" value="T1SS_HlyD"/>
</dbReference>
<keyword evidence="14" id="KW-1185">Reference proteome</keyword>
<keyword evidence="3 9" id="KW-0813">Transport</keyword>
<protein>
    <recommendedName>
        <fullName evidence="9">Membrane fusion protein (MFP) family protein</fullName>
    </recommendedName>
</protein>
<dbReference type="SUPFAM" id="SSF111369">
    <property type="entry name" value="HlyD-like secretion proteins"/>
    <property type="match status" value="2"/>
</dbReference>
<organism evidence="13 14">
    <name type="scientific">Raoultella lignicola</name>
    <dbReference type="NCBI Taxonomy" id="3040939"/>
    <lineage>
        <taxon>Bacteria</taxon>
        <taxon>Pseudomonadati</taxon>
        <taxon>Pseudomonadota</taxon>
        <taxon>Gammaproteobacteria</taxon>
        <taxon>Enterobacterales</taxon>
        <taxon>Enterobacteriaceae</taxon>
        <taxon>Klebsiella/Raoultella group</taxon>
        <taxon>Raoultella</taxon>
    </lineage>
</organism>
<dbReference type="PROSITE" id="PS00543">
    <property type="entry name" value="HLYD_FAMILY"/>
    <property type="match status" value="1"/>
</dbReference>
<dbReference type="Pfam" id="PF26002">
    <property type="entry name" value="Beta-barrel_AprE"/>
    <property type="match status" value="1"/>
</dbReference>
<dbReference type="InterPro" id="IPR058781">
    <property type="entry name" value="HH_AprE-like"/>
</dbReference>
<keyword evidence="7 9" id="KW-1133">Transmembrane helix</keyword>
<dbReference type="InterPro" id="IPR050739">
    <property type="entry name" value="MFP"/>
</dbReference>
<dbReference type="PANTHER" id="PTHR30386:SF17">
    <property type="entry name" value="ALKALINE PROTEASE SECRETION PROTEIN APRE"/>
    <property type="match status" value="1"/>
</dbReference>
<evidence type="ECO:0000313" key="13">
    <source>
        <dbReference type="EMBL" id="MEL0553751.1"/>
    </source>
</evidence>
<evidence type="ECO:0000259" key="11">
    <source>
        <dbReference type="Pfam" id="PF25994"/>
    </source>
</evidence>
<keyword evidence="10" id="KW-0175">Coiled coil</keyword>
<name>A0ABU9FD55_9ENTR</name>
<evidence type="ECO:0000256" key="8">
    <source>
        <dbReference type="ARBA" id="ARBA00023136"/>
    </source>
</evidence>
<feature type="domain" description="AprE-like long alpha-helical hairpin" evidence="11">
    <location>
        <begin position="99"/>
        <end position="286"/>
    </location>
</feature>
<dbReference type="PANTHER" id="PTHR30386">
    <property type="entry name" value="MEMBRANE FUSION SUBUNIT OF EMRAB-TOLC MULTIDRUG EFFLUX PUMP"/>
    <property type="match status" value="1"/>
</dbReference>
<dbReference type="Gene3D" id="2.40.30.170">
    <property type="match status" value="1"/>
</dbReference>
<evidence type="ECO:0000256" key="6">
    <source>
        <dbReference type="ARBA" id="ARBA00022692"/>
    </source>
</evidence>
<accession>A0ABU9FD55</accession>
<dbReference type="RefSeq" id="WP_154144559.1">
    <property type="nucleotide sequence ID" value="NZ_JARXNK020000105.1"/>
</dbReference>
<evidence type="ECO:0000256" key="5">
    <source>
        <dbReference type="ARBA" id="ARBA00022519"/>
    </source>
</evidence>